<keyword evidence="1" id="KW-0472">Membrane</keyword>
<dbReference type="Proteomes" id="UP000321154">
    <property type="component" value="Unassembled WGS sequence"/>
</dbReference>
<feature type="transmembrane region" description="Helical" evidence="1">
    <location>
        <begin position="73"/>
        <end position="96"/>
    </location>
</feature>
<dbReference type="InterPro" id="IPR003425">
    <property type="entry name" value="CCB3/YggT"/>
</dbReference>
<evidence type="ECO:0000256" key="1">
    <source>
        <dbReference type="SAM" id="Phobius"/>
    </source>
</evidence>
<keyword evidence="4" id="KW-1185">Reference proteome</keyword>
<proteinExistence type="predicted"/>
<dbReference type="EMBL" id="BJUV01000002">
    <property type="protein sequence ID" value="GEK82034.1"/>
    <property type="molecule type" value="Genomic_DNA"/>
</dbReference>
<dbReference type="GO" id="GO:0016020">
    <property type="term" value="C:membrane"/>
    <property type="evidence" value="ECO:0007669"/>
    <property type="project" value="InterPro"/>
</dbReference>
<sequence length="101" mass="11426">MIVPLIATIAYYVLLLFFLLMWARFVLDLAQSFSRGWRPRGAVLVLAEVTYTVTDPPIRTVRKVLPPVRLGSVALDFGWSLVMLAVVILMAVASYFRYVGY</sequence>
<accession>A0A7W3JHP2</accession>
<reference evidence="2 4" key="1">
    <citation type="submission" date="2019-07" db="EMBL/GenBank/DDBJ databases">
        <title>Whole genome shotgun sequence of Frigoribacterium faeni NBRC 103066.</title>
        <authorList>
            <person name="Hosoyama A."/>
            <person name="Uohara A."/>
            <person name="Ohji S."/>
            <person name="Ichikawa N."/>
        </authorList>
    </citation>
    <scope>NUCLEOTIDE SEQUENCE [LARGE SCALE GENOMIC DNA]</scope>
    <source>
        <strain evidence="2 4">NBRC 103066</strain>
    </source>
</reference>
<protein>
    <submittedName>
        <fullName evidence="3">YggT family protein</fullName>
    </submittedName>
</protein>
<dbReference type="Proteomes" id="UP000522688">
    <property type="component" value="Unassembled WGS sequence"/>
</dbReference>
<keyword evidence="1" id="KW-1133">Transmembrane helix</keyword>
<dbReference type="OrthoDB" id="3216131at2"/>
<evidence type="ECO:0000313" key="2">
    <source>
        <dbReference type="EMBL" id="GEK82034.1"/>
    </source>
</evidence>
<dbReference type="EMBL" id="JACGWW010000001">
    <property type="protein sequence ID" value="MBA8812995.1"/>
    <property type="molecule type" value="Genomic_DNA"/>
</dbReference>
<feature type="transmembrane region" description="Helical" evidence="1">
    <location>
        <begin position="6"/>
        <end position="27"/>
    </location>
</feature>
<comment type="caution">
    <text evidence="3">The sequence shown here is derived from an EMBL/GenBank/DDBJ whole genome shotgun (WGS) entry which is preliminary data.</text>
</comment>
<keyword evidence="1" id="KW-0812">Transmembrane</keyword>
<evidence type="ECO:0000313" key="3">
    <source>
        <dbReference type="EMBL" id="MBA8812995.1"/>
    </source>
</evidence>
<dbReference type="RefSeq" id="WP_146852315.1">
    <property type="nucleotide sequence ID" value="NZ_BAAAHR010000002.1"/>
</dbReference>
<evidence type="ECO:0000313" key="4">
    <source>
        <dbReference type="Proteomes" id="UP000321154"/>
    </source>
</evidence>
<reference evidence="3 5" key="2">
    <citation type="submission" date="2020-07" db="EMBL/GenBank/DDBJ databases">
        <title>Sequencing the genomes of 1000 actinobacteria strains.</title>
        <authorList>
            <person name="Klenk H.-P."/>
        </authorList>
    </citation>
    <scope>NUCLEOTIDE SEQUENCE [LARGE SCALE GENOMIC DNA]</scope>
    <source>
        <strain evidence="3 5">DSM 10309</strain>
    </source>
</reference>
<gene>
    <name evidence="3" type="ORF">FB463_001219</name>
    <name evidence="2" type="ORF">FFA01_03430</name>
</gene>
<name>A0A7W3JHP2_9MICO</name>
<dbReference type="Pfam" id="PF02325">
    <property type="entry name" value="CCB3_YggT"/>
    <property type="match status" value="1"/>
</dbReference>
<organism evidence="3 5">
    <name type="scientific">Frigoribacterium faeni</name>
    <dbReference type="NCBI Taxonomy" id="145483"/>
    <lineage>
        <taxon>Bacteria</taxon>
        <taxon>Bacillati</taxon>
        <taxon>Actinomycetota</taxon>
        <taxon>Actinomycetes</taxon>
        <taxon>Micrococcales</taxon>
        <taxon>Microbacteriaceae</taxon>
        <taxon>Frigoribacterium</taxon>
    </lineage>
</organism>
<dbReference type="AlphaFoldDB" id="A0A7W3JHP2"/>
<evidence type="ECO:0000313" key="5">
    <source>
        <dbReference type="Proteomes" id="UP000522688"/>
    </source>
</evidence>